<dbReference type="CDD" id="cd00293">
    <property type="entry name" value="USP-like"/>
    <property type="match status" value="1"/>
</dbReference>
<dbReference type="EMBL" id="RDFA01000005">
    <property type="protein sequence ID" value="RXK47929.1"/>
    <property type="molecule type" value="Genomic_DNA"/>
</dbReference>
<dbReference type="Gene3D" id="3.40.50.620">
    <property type="entry name" value="HUPs"/>
    <property type="match status" value="1"/>
</dbReference>
<organism evidence="3 4">
    <name type="scientific">Halorientalis pallida</name>
    <dbReference type="NCBI Taxonomy" id="2479928"/>
    <lineage>
        <taxon>Archaea</taxon>
        <taxon>Methanobacteriati</taxon>
        <taxon>Methanobacteriota</taxon>
        <taxon>Stenosarchaea group</taxon>
        <taxon>Halobacteria</taxon>
        <taxon>Halobacteriales</taxon>
        <taxon>Haloarculaceae</taxon>
        <taxon>Halorientalis</taxon>
    </lineage>
</organism>
<evidence type="ECO:0000313" key="4">
    <source>
        <dbReference type="Proteomes" id="UP000289691"/>
    </source>
</evidence>
<dbReference type="InterPro" id="IPR014729">
    <property type="entry name" value="Rossmann-like_a/b/a_fold"/>
</dbReference>
<comment type="caution">
    <text evidence="3">The sequence shown here is derived from an EMBL/GenBank/DDBJ whole genome shotgun (WGS) entry which is preliminary data.</text>
</comment>
<evidence type="ECO:0000313" key="3">
    <source>
        <dbReference type="EMBL" id="RXK47929.1"/>
    </source>
</evidence>
<keyword evidence="4" id="KW-1185">Reference proteome</keyword>
<accession>A0A498KW36</accession>
<feature type="domain" description="UspA" evidence="2">
    <location>
        <begin position="1"/>
        <end position="141"/>
    </location>
</feature>
<name>A0A498KW36_9EURY</name>
<dbReference type="OrthoDB" id="271068at2157"/>
<dbReference type="PANTHER" id="PTHR46268">
    <property type="entry name" value="STRESS RESPONSE PROTEIN NHAX"/>
    <property type="match status" value="1"/>
</dbReference>
<dbReference type="AlphaFoldDB" id="A0A498KW36"/>
<evidence type="ECO:0000259" key="2">
    <source>
        <dbReference type="Pfam" id="PF00582"/>
    </source>
</evidence>
<dbReference type="Proteomes" id="UP000289691">
    <property type="component" value="Unassembled WGS sequence"/>
</dbReference>
<reference evidence="3 4" key="1">
    <citation type="submission" date="2019-01" db="EMBL/GenBank/DDBJ databases">
        <title>Halorientalis sp. F13-25 a new haloarchaeum isolated from hypersaline water.</title>
        <authorList>
            <person name="Ana D.-V."/>
            <person name="Cristina S.-P."/>
            <person name="Antonio V."/>
        </authorList>
    </citation>
    <scope>NUCLEOTIDE SEQUENCE [LARGE SCALE GENOMIC DNA]</scope>
    <source>
        <strain evidence="3 4">F13-25</strain>
    </source>
</reference>
<dbReference type="SUPFAM" id="SSF52402">
    <property type="entry name" value="Adenine nucleotide alpha hydrolases-like"/>
    <property type="match status" value="1"/>
</dbReference>
<gene>
    <name evidence="3" type="ORF">EAF64_14935</name>
</gene>
<dbReference type="RefSeq" id="WP_129069780.1">
    <property type="nucleotide sequence ID" value="NZ_RDFA01000005.1"/>
</dbReference>
<proteinExistence type="inferred from homology"/>
<evidence type="ECO:0000256" key="1">
    <source>
        <dbReference type="ARBA" id="ARBA00008791"/>
    </source>
</evidence>
<dbReference type="PANTHER" id="PTHR46268:SF6">
    <property type="entry name" value="UNIVERSAL STRESS PROTEIN UP12"/>
    <property type="match status" value="1"/>
</dbReference>
<protein>
    <submittedName>
        <fullName evidence="3">Universal stress protein</fullName>
    </submittedName>
</protein>
<sequence length="141" mass="15343">MIETILIAVENQRERMQPVIDHAAEMAAGLDADVVLYHVYEDEEFQSLLEARNIESADPDELARQNATVEAAAATLRESGVDFSVGASTGDPSDELLGYIASSDIDHVFVGSRRRSRTGKAIFGSVSQQILFETDVPCTLV</sequence>
<comment type="similarity">
    <text evidence="1">Belongs to the universal stress protein A family.</text>
</comment>
<dbReference type="Pfam" id="PF00582">
    <property type="entry name" value="Usp"/>
    <property type="match status" value="1"/>
</dbReference>
<dbReference type="InterPro" id="IPR006016">
    <property type="entry name" value="UspA"/>
</dbReference>